<organism evidence="2 3">
    <name type="scientific">Volvox reticuliferus</name>
    <dbReference type="NCBI Taxonomy" id="1737510"/>
    <lineage>
        <taxon>Eukaryota</taxon>
        <taxon>Viridiplantae</taxon>
        <taxon>Chlorophyta</taxon>
        <taxon>core chlorophytes</taxon>
        <taxon>Chlorophyceae</taxon>
        <taxon>CS clade</taxon>
        <taxon>Chlamydomonadales</taxon>
        <taxon>Volvocaceae</taxon>
        <taxon>Volvox</taxon>
    </lineage>
</organism>
<name>A0A8J4D2X1_9CHLO</name>
<dbReference type="InterPro" id="IPR043502">
    <property type="entry name" value="DNA/RNA_pol_sf"/>
</dbReference>
<reference evidence="2" key="1">
    <citation type="journal article" date="2021" name="Proc. Natl. Acad. Sci. U.S.A.">
        <title>Three genomes in the algal genus Volvox reveal the fate of a haploid sex-determining region after a transition to homothallism.</title>
        <authorList>
            <person name="Yamamoto K."/>
            <person name="Hamaji T."/>
            <person name="Kawai-Toyooka H."/>
            <person name="Matsuzaki R."/>
            <person name="Takahashi F."/>
            <person name="Nishimura Y."/>
            <person name="Kawachi M."/>
            <person name="Noguchi H."/>
            <person name="Minakuchi Y."/>
            <person name="Umen J.G."/>
            <person name="Toyoda A."/>
            <person name="Nozaki H."/>
        </authorList>
    </citation>
    <scope>NUCLEOTIDE SEQUENCE</scope>
    <source>
        <strain evidence="2">NIES-3786</strain>
    </source>
</reference>
<dbReference type="SUPFAM" id="SSF56672">
    <property type="entry name" value="DNA/RNA polymerases"/>
    <property type="match status" value="1"/>
</dbReference>
<dbReference type="OrthoDB" id="545002at2759"/>
<feature type="non-terminal residue" evidence="2">
    <location>
        <position position="228"/>
    </location>
</feature>
<dbReference type="EMBL" id="BNCP01000070">
    <property type="protein sequence ID" value="GIL91862.1"/>
    <property type="molecule type" value="Genomic_DNA"/>
</dbReference>
<keyword evidence="3" id="KW-1185">Reference proteome</keyword>
<evidence type="ECO:0000259" key="1">
    <source>
        <dbReference type="Pfam" id="PF07727"/>
    </source>
</evidence>
<feature type="domain" description="Reverse transcriptase Ty1/copia-type" evidence="1">
    <location>
        <begin position="3"/>
        <end position="184"/>
    </location>
</feature>
<evidence type="ECO:0000313" key="2">
    <source>
        <dbReference type="EMBL" id="GIL91862.1"/>
    </source>
</evidence>
<dbReference type="AlphaFoldDB" id="A0A8J4D2X1"/>
<evidence type="ECO:0000313" key="3">
    <source>
        <dbReference type="Proteomes" id="UP000747110"/>
    </source>
</evidence>
<feature type="non-terminal residue" evidence="2">
    <location>
        <position position="1"/>
    </location>
</feature>
<dbReference type="Proteomes" id="UP000747110">
    <property type="component" value="Unassembled WGS sequence"/>
</dbReference>
<comment type="caution">
    <text evidence="2">The sequence shown here is derived from an EMBL/GenBank/DDBJ whole genome shotgun (WGS) entry which is preliminary data.</text>
</comment>
<sequence length="228" mass="25378">TRSASLRALLAVAATKGMPIHQLDVSTAFLNGELEEELWMQQPPGYESADPTQACRLKKSIYGLKQAPRCWYVKLVAALDKLGFKPSQADPALFIKKDENGIVYLLVHVDDIITTSDDEELIRKVKDAVGKVFKIRDLGEAKVFLGMEISRGENGEVKLSQRRYIEELLQRHQLVDAKPRSTPLPPGSKVLPAEEGDMELKDSSDYRTLVGELNYLATSTRPDIAQAL</sequence>
<gene>
    <name evidence="2" type="ORF">Vretifemale_19383</name>
</gene>
<accession>A0A8J4D2X1</accession>
<protein>
    <recommendedName>
        <fullName evidence="1">Reverse transcriptase Ty1/copia-type domain-containing protein</fullName>
    </recommendedName>
</protein>
<dbReference type="InterPro" id="IPR013103">
    <property type="entry name" value="RVT_2"/>
</dbReference>
<proteinExistence type="predicted"/>
<dbReference type="Pfam" id="PF07727">
    <property type="entry name" value="RVT_2"/>
    <property type="match status" value="1"/>
</dbReference>